<evidence type="ECO:0000256" key="1">
    <source>
        <dbReference type="SAM" id="MobiDB-lite"/>
    </source>
</evidence>
<name>A0A8H8WR57_9HYPH</name>
<evidence type="ECO:0000313" key="3">
    <source>
        <dbReference type="Proteomes" id="UP000663508"/>
    </source>
</evidence>
<dbReference type="KEGG" id="mind:mvi_12730"/>
<dbReference type="EMBL" id="AP024145">
    <property type="protein sequence ID" value="BCM82812.1"/>
    <property type="molecule type" value="Genomic_DNA"/>
</dbReference>
<dbReference type="Proteomes" id="UP000663508">
    <property type="component" value="Chromosome"/>
</dbReference>
<evidence type="ECO:0000313" key="2">
    <source>
        <dbReference type="EMBL" id="BCM82812.1"/>
    </source>
</evidence>
<organism evidence="2 3">
    <name type="scientific">Methylobacterium indicum</name>
    <dbReference type="NCBI Taxonomy" id="1775910"/>
    <lineage>
        <taxon>Bacteria</taxon>
        <taxon>Pseudomonadati</taxon>
        <taxon>Pseudomonadota</taxon>
        <taxon>Alphaproteobacteria</taxon>
        <taxon>Hyphomicrobiales</taxon>
        <taxon>Methylobacteriaceae</taxon>
        <taxon>Methylobacterium</taxon>
    </lineage>
</organism>
<feature type="region of interest" description="Disordered" evidence="1">
    <location>
        <begin position="58"/>
        <end position="90"/>
    </location>
</feature>
<protein>
    <submittedName>
        <fullName evidence="2">Uncharacterized protein</fullName>
    </submittedName>
</protein>
<gene>
    <name evidence="2" type="ORF">mvi_12730</name>
</gene>
<dbReference type="AlphaFoldDB" id="A0A8H8WR57"/>
<reference evidence="2" key="1">
    <citation type="submission" date="2020-11" db="EMBL/GenBank/DDBJ databases">
        <title>Complete genome sequence of a novel pathogenic Methylobacterium strain isolated from rice in Vietnam.</title>
        <authorList>
            <person name="Lai K."/>
            <person name="Okazaki S."/>
            <person name="Higashi K."/>
            <person name="Mori H."/>
            <person name="Toyoda A."/>
            <person name="Kurokawa K."/>
        </authorList>
    </citation>
    <scope>NUCLEOTIDE SEQUENCE</scope>
    <source>
        <strain evidence="2">VL1</strain>
    </source>
</reference>
<proteinExistence type="predicted"/>
<accession>A0A8H8WR57</accession>
<sequence>MSCSRERLMPQSGFCLKPSKCIRVLLAAPGDTVARHPGRHAPGRDTTAQAATVPAAVPPRLRDGAAFPGEDEARTRISRPSGAPFFQEMH</sequence>